<protein>
    <submittedName>
        <fullName evidence="16">Uroporphyrin-III C-methyltransferase</fullName>
    </submittedName>
</protein>
<dbReference type="GO" id="GO:0000103">
    <property type="term" value="P:sulfate assimilation"/>
    <property type="evidence" value="ECO:0007669"/>
    <property type="project" value="InterPro"/>
</dbReference>
<dbReference type="InterPro" id="IPR050161">
    <property type="entry name" value="Siro_Cobalamin_biosynth"/>
</dbReference>
<feature type="domain" description="Siroheme synthase central" evidence="15">
    <location>
        <begin position="136"/>
        <end position="162"/>
    </location>
</feature>
<dbReference type="Gene3D" id="3.40.50.720">
    <property type="entry name" value="NAD(P)-binding Rossmann-like Domain"/>
    <property type="match status" value="1"/>
</dbReference>
<feature type="domain" description="Tetrapyrrole methylase" evidence="13">
    <location>
        <begin position="315"/>
        <end position="553"/>
    </location>
</feature>
<evidence type="ECO:0000259" key="14">
    <source>
        <dbReference type="Pfam" id="PF14823"/>
    </source>
</evidence>
<dbReference type="GO" id="GO:0009086">
    <property type="term" value="P:methionine biosynthetic process"/>
    <property type="evidence" value="ECO:0007669"/>
    <property type="project" value="UniProtKB-KW"/>
</dbReference>
<comment type="function">
    <text evidence="11">Siroheme synthase involved in methionine biosynthesis.</text>
</comment>
<dbReference type="InterPro" id="IPR028281">
    <property type="entry name" value="Sirohaem_synthase_central"/>
</dbReference>
<keyword evidence="8" id="KW-0486">Methionine biosynthesis</keyword>
<evidence type="ECO:0000256" key="5">
    <source>
        <dbReference type="ARBA" id="ARBA00022691"/>
    </source>
</evidence>
<evidence type="ECO:0000256" key="1">
    <source>
        <dbReference type="ARBA" id="ARBA00005879"/>
    </source>
</evidence>
<feature type="compositionally biased region" description="Gly residues" evidence="12">
    <location>
        <begin position="611"/>
        <end position="623"/>
    </location>
</feature>
<evidence type="ECO:0000256" key="10">
    <source>
        <dbReference type="ARBA" id="ARBA00052360"/>
    </source>
</evidence>
<dbReference type="SUPFAM" id="SSF53790">
    <property type="entry name" value="Tetrapyrrole methylase"/>
    <property type="match status" value="1"/>
</dbReference>
<evidence type="ECO:0000313" key="17">
    <source>
        <dbReference type="Proteomes" id="UP001320420"/>
    </source>
</evidence>
<keyword evidence="17" id="KW-1185">Reference proteome</keyword>
<sequence>MASHISMLTATDARSHVHLVIGANPLAAARCGQSLSAGASPILIAPETAADLHFALQKRIEDGEVKRIGRAFEESDLFTLGRDEVDRVVDAVFVTSGPREPLSARISALCRRSRIPVNVVDAPHLCTFALLSTHADGPLQVGVTTNGRGCKLASRIRREIAAALPPNLGSACARLGDARRRIIEEDHHLCQQQQQQQQEIVESSVSSVYGGDDHDLVDDSVDHQSANFNKLVTEEDRDAAKTRRMRWLAQVCEYWPLKRLAAVTDEDVDAVLKSYASHASSSVVESTTGLPPPTNHTNGIAPPPPPPPASLPRGRIILAGSGPGHPDLLTRATYKAIQAADLVLADKLVPAGVLDLIPRRTPVQIARKFPGNADAAQDELHEQAATAASSGGGRTVLRLKQGDPYVYGRGGEEVAYFRARGFTGPDQVVVLPGVTSALSAPLFAAIPPTQRDVADQVLVCTGTGKKGRAPAPPEYVASRTVVFLMALHRIAGLVAELTTYGPEDAADADMTETTTAERRGARTRALWPLTTPCAVIERASCPDQRVIRTTLGRVVEAIAQEGSRPPGLLVVGRACEFLNPPPLDKTRAWVVEEGFRGLDFLDSSSGGALGDLGDNDGGGGGDGVAADGDGAAL</sequence>
<evidence type="ECO:0000259" key="13">
    <source>
        <dbReference type="Pfam" id="PF00590"/>
    </source>
</evidence>
<feature type="domain" description="Siroheme biosynthesis protein Met8 C-terminal" evidence="14">
    <location>
        <begin position="238"/>
        <end position="278"/>
    </location>
</feature>
<evidence type="ECO:0000259" key="15">
    <source>
        <dbReference type="Pfam" id="PF14824"/>
    </source>
</evidence>
<dbReference type="InterPro" id="IPR035996">
    <property type="entry name" value="4pyrrol_Methylase_sf"/>
</dbReference>
<evidence type="ECO:0000256" key="8">
    <source>
        <dbReference type="ARBA" id="ARBA00023167"/>
    </source>
</evidence>
<keyword evidence="7" id="KW-0520">NAD</keyword>
<dbReference type="Pfam" id="PF14823">
    <property type="entry name" value="Sirohm_synth_C"/>
    <property type="match status" value="1"/>
</dbReference>
<dbReference type="CDD" id="cd11642">
    <property type="entry name" value="SUMT"/>
    <property type="match status" value="1"/>
</dbReference>
<dbReference type="AlphaFoldDB" id="A0AAN9UL32"/>
<keyword evidence="4" id="KW-0808">Transferase</keyword>
<evidence type="ECO:0000313" key="16">
    <source>
        <dbReference type="EMBL" id="KAK7746219.1"/>
    </source>
</evidence>
<evidence type="ECO:0000256" key="12">
    <source>
        <dbReference type="SAM" id="MobiDB-lite"/>
    </source>
</evidence>
<proteinExistence type="inferred from homology"/>
<dbReference type="GO" id="GO:0032259">
    <property type="term" value="P:methylation"/>
    <property type="evidence" value="ECO:0007669"/>
    <property type="project" value="UniProtKB-KW"/>
</dbReference>
<feature type="compositionally biased region" description="Pro residues" evidence="12">
    <location>
        <begin position="301"/>
        <end position="310"/>
    </location>
</feature>
<feature type="compositionally biased region" description="Low complexity" evidence="12">
    <location>
        <begin position="624"/>
        <end position="633"/>
    </location>
</feature>
<dbReference type="GO" id="GO:0019354">
    <property type="term" value="P:siroheme biosynthetic process"/>
    <property type="evidence" value="ECO:0007669"/>
    <property type="project" value="InterPro"/>
</dbReference>
<dbReference type="SUPFAM" id="SSF75615">
    <property type="entry name" value="Siroheme synthase middle domains-like"/>
    <property type="match status" value="1"/>
</dbReference>
<dbReference type="Pfam" id="PF00590">
    <property type="entry name" value="TP_methylase"/>
    <property type="match status" value="1"/>
</dbReference>
<dbReference type="Proteomes" id="UP001320420">
    <property type="component" value="Unassembled WGS sequence"/>
</dbReference>
<dbReference type="FunFam" id="3.30.950.10:FF:000005">
    <property type="entry name" value="Uroporphyrin-III c-methyltransferase, putative"/>
    <property type="match status" value="1"/>
</dbReference>
<dbReference type="PIRSF" id="PIRSF036555">
    <property type="entry name" value="SUMT_yeast"/>
    <property type="match status" value="1"/>
</dbReference>
<comment type="catalytic activity">
    <reaction evidence="10">
        <text>uroporphyrinogen III + 2 S-adenosyl-L-methionine = precorrin-2 + 2 S-adenosyl-L-homocysteine + H(+)</text>
        <dbReference type="Rhea" id="RHEA:32459"/>
        <dbReference type="ChEBI" id="CHEBI:15378"/>
        <dbReference type="ChEBI" id="CHEBI:57308"/>
        <dbReference type="ChEBI" id="CHEBI:57856"/>
        <dbReference type="ChEBI" id="CHEBI:58827"/>
        <dbReference type="ChEBI" id="CHEBI:59789"/>
        <dbReference type="EC" id="2.1.1.107"/>
    </reaction>
</comment>
<dbReference type="SUPFAM" id="SSF51735">
    <property type="entry name" value="NAD(P)-binding Rossmann-fold domains"/>
    <property type="match status" value="1"/>
</dbReference>
<evidence type="ECO:0000256" key="2">
    <source>
        <dbReference type="ARBA" id="ARBA00022603"/>
    </source>
</evidence>
<evidence type="ECO:0000256" key="11">
    <source>
        <dbReference type="ARBA" id="ARBA00055636"/>
    </source>
</evidence>
<feature type="region of interest" description="Disordered" evidence="12">
    <location>
        <begin position="281"/>
        <end position="317"/>
    </location>
</feature>
<keyword evidence="3" id="KW-0028">Amino-acid biosynthesis</keyword>
<evidence type="ECO:0000256" key="9">
    <source>
        <dbReference type="ARBA" id="ARBA00023244"/>
    </source>
</evidence>
<name>A0AAN9UL32_9PEZI</name>
<dbReference type="Gene3D" id="3.30.950.10">
    <property type="entry name" value="Methyltransferase, Cobalt-precorrin-4 Transmethylase, Domain 2"/>
    <property type="match status" value="1"/>
</dbReference>
<gene>
    <name evidence="16" type="primary">MET1</name>
    <name evidence="16" type="ORF">SLS62_009435</name>
</gene>
<dbReference type="FunFam" id="3.40.1010.10:FF:000006">
    <property type="entry name" value="Siroheme synthase, putative"/>
    <property type="match status" value="1"/>
</dbReference>
<dbReference type="PANTHER" id="PTHR45790">
    <property type="entry name" value="SIROHEME SYNTHASE-RELATED"/>
    <property type="match status" value="1"/>
</dbReference>
<dbReference type="GO" id="GO:0016491">
    <property type="term" value="F:oxidoreductase activity"/>
    <property type="evidence" value="ECO:0007669"/>
    <property type="project" value="UniProtKB-KW"/>
</dbReference>
<dbReference type="Pfam" id="PF14824">
    <property type="entry name" value="Sirohm_synth_M"/>
    <property type="match status" value="1"/>
</dbReference>
<evidence type="ECO:0000256" key="4">
    <source>
        <dbReference type="ARBA" id="ARBA00022679"/>
    </source>
</evidence>
<dbReference type="InterPro" id="IPR014776">
    <property type="entry name" value="4pyrrole_Mease_sub2"/>
</dbReference>
<evidence type="ECO:0000256" key="7">
    <source>
        <dbReference type="ARBA" id="ARBA00023027"/>
    </source>
</evidence>
<keyword evidence="9" id="KW-0627">Porphyrin biosynthesis</keyword>
<evidence type="ECO:0000256" key="3">
    <source>
        <dbReference type="ARBA" id="ARBA00022605"/>
    </source>
</evidence>
<dbReference type="Pfam" id="PF13241">
    <property type="entry name" value="NAD_binding_7"/>
    <property type="match status" value="1"/>
</dbReference>
<dbReference type="InterPro" id="IPR036291">
    <property type="entry name" value="NAD(P)-bd_dom_sf"/>
</dbReference>
<dbReference type="InterPro" id="IPR006366">
    <property type="entry name" value="CobA/CysG_C"/>
</dbReference>
<dbReference type="InterPro" id="IPR000878">
    <property type="entry name" value="4pyrrol_Mease"/>
</dbReference>
<evidence type="ECO:0000256" key="6">
    <source>
        <dbReference type="ARBA" id="ARBA00023002"/>
    </source>
</evidence>
<dbReference type="Gene3D" id="3.40.1010.10">
    <property type="entry name" value="Cobalt-precorrin-4 Transmethylase, Domain 1"/>
    <property type="match status" value="1"/>
</dbReference>
<dbReference type="EMBL" id="JAKJXP020000099">
    <property type="protein sequence ID" value="KAK7746219.1"/>
    <property type="molecule type" value="Genomic_DNA"/>
</dbReference>
<feature type="region of interest" description="Disordered" evidence="12">
    <location>
        <begin position="611"/>
        <end position="633"/>
    </location>
</feature>
<organism evidence="16 17">
    <name type="scientific">Diatrype stigma</name>
    <dbReference type="NCBI Taxonomy" id="117547"/>
    <lineage>
        <taxon>Eukaryota</taxon>
        <taxon>Fungi</taxon>
        <taxon>Dikarya</taxon>
        <taxon>Ascomycota</taxon>
        <taxon>Pezizomycotina</taxon>
        <taxon>Sordariomycetes</taxon>
        <taxon>Xylariomycetidae</taxon>
        <taxon>Xylariales</taxon>
        <taxon>Diatrypaceae</taxon>
        <taxon>Diatrype</taxon>
    </lineage>
</organism>
<dbReference type="GO" id="GO:0004851">
    <property type="term" value="F:uroporphyrin-III C-methyltransferase activity"/>
    <property type="evidence" value="ECO:0007669"/>
    <property type="project" value="UniProtKB-EC"/>
</dbReference>
<keyword evidence="5" id="KW-0949">S-adenosyl-L-methionine</keyword>
<keyword evidence="2" id="KW-0489">Methyltransferase</keyword>
<dbReference type="FunFam" id="3.40.50.720:FF:000504">
    <property type="entry name" value="Siroheme synthase, putative"/>
    <property type="match status" value="1"/>
</dbReference>
<comment type="caution">
    <text evidence="16">The sequence shown here is derived from an EMBL/GenBank/DDBJ whole genome shotgun (WGS) entry which is preliminary data.</text>
</comment>
<dbReference type="InterPro" id="IPR012066">
    <property type="entry name" value="Met1_fungi"/>
</dbReference>
<reference evidence="16 17" key="1">
    <citation type="submission" date="2024-02" db="EMBL/GenBank/DDBJ databases">
        <title>De novo assembly and annotation of 12 fungi associated with fruit tree decline syndrome in Ontario, Canada.</title>
        <authorList>
            <person name="Sulman M."/>
            <person name="Ellouze W."/>
            <person name="Ilyukhin E."/>
        </authorList>
    </citation>
    <scope>NUCLEOTIDE SEQUENCE [LARGE SCALE GENOMIC DNA]</scope>
    <source>
        <strain evidence="16 17">M11/M66-122</strain>
    </source>
</reference>
<comment type="similarity">
    <text evidence="1">Belongs to the precorrin methyltransferase family.</text>
</comment>
<keyword evidence="6" id="KW-0560">Oxidoreductase</keyword>
<dbReference type="PANTHER" id="PTHR45790:SF6">
    <property type="entry name" value="UROPORPHYRINOGEN-III C-METHYLTRANSFERASE"/>
    <property type="match status" value="1"/>
</dbReference>
<dbReference type="InterPro" id="IPR014777">
    <property type="entry name" value="4pyrrole_Mease_sub1"/>
</dbReference>
<accession>A0AAN9UL32</accession>
<dbReference type="InterPro" id="IPR028162">
    <property type="entry name" value="Met8_C"/>
</dbReference>